<dbReference type="PANTHER" id="PTHR43299:SF1">
    <property type="entry name" value="UPF0718 PROTEIN YRAQ"/>
    <property type="match status" value="1"/>
</dbReference>
<protein>
    <submittedName>
        <fullName evidence="8">Putative permease</fullName>
    </submittedName>
</protein>
<gene>
    <name evidence="8" type="ORF">CLNEO_18640</name>
</gene>
<feature type="transmembrane region" description="Helical" evidence="7">
    <location>
        <begin position="12"/>
        <end position="34"/>
    </location>
</feature>
<sequence length="98" mass="10230">MVKFVGNNSFGANAIAAVFGAFMYFATLTEVPIVNNFMALGMLKGPATALLLAGPSLSLPNMIVIGKVMGIKKTLTYVGLVIVLSALIGMLAGYIIYV</sequence>
<feature type="transmembrane region" description="Helical" evidence="7">
    <location>
        <begin position="46"/>
        <end position="65"/>
    </location>
</feature>
<dbReference type="GO" id="GO:0005886">
    <property type="term" value="C:plasma membrane"/>
    <property type="evidence" value="ECO:0007669"/>
    <property type="project" value="UniProtKB-SubCell"/>
</dbReference>
<proteinExistence type="inferred from homology"/>
<feature type="transmembrane region" description="Helical" evidence="7">
    <location>
        <begin position="77"/>
        <end position="97"/>
    </location>
</feature>
<dbReference type="InterPro" id="IPR005524">
    <property type="entry name" value="DUF318"/>
</dbReference>
<evidence type="ECO:0000256" key="5">
    <source>
        <dbReference type="ARBA" id="ARBA00022989"/>
    </source>
</evidence>
<comment type="caution">
    <text evidence="8">The sequence shown here is derived from an EMBL/GenBank/DDBJ whole genome shotgun (WGS) entry which is preliminary data.</text>
</comment>
<reference evidence="8 9" key="1">
    <citation type="submission" date="2016-01" db="EMBL/GenBank/DDBJ databases">
        <title>Genome sequence of Clostridium neopropionicum X4, DSM-3847.</title>
        <authorList>
            <person name="Poehlein A."/>
            <person name="Beck M.H."/>
            <person name="Bengelsdorf F.R."/>
            <person name="Daniel R."/>
            <person name="Duerre P."/>
        </authorList>
    </citation>
    <scope>NUCLEOTIDE SEQUENCE [LARGE SCALE GENOMIC DNA]</scope>
    <source>
        <strain evidence="8 9">DSM-3847</strain>
    </source>
</reference>
<keyword evidence="5 7" id="KW-1133">Transmembrane helix</keyword>
<dbReference type="PANTHER" id="PTHR43299">
    <property type="entry name" value="UPF0718 PROTEIN YRAQ"/>
    <property type="match status" value="1"/>
</dbReference>
<name>A0A136WED9_9FIRM</name>
<dbReference type="Pfam" id="PF03773">
    <property type="entry name" value="ArsP_1"/>
    <property type="match status" value="1"/>
</dbReference>
<evidence type="ECO:0000313" key="9">
    <source>
        <dbReference type="Proteomes" id="UP000070539"/>
    </source>
</evidence>
<dbReference type="EMBL" id="LRVM01000005">
    <property type="protein sequence ID" value="KXL52841.1"/>
    <property type="molecule type" value="Genomic_DNA"/>
</dbReference>
<evidence type="ECO:0000256" key="6">
    <source>
        <dbReference type="ARBA" id="ARBA00023136"/>
    </source>
</evidence>
<evidence type="ECO:0000256" key="1">
    <source>
        <dbReference type="ARBA" id="ARBA00004651"/>
    </source>
</evidence>
<dbReference type="AlphaFoldDB" id="A0A136WED9"/>
<comment type="similarity">
    <text evidence="2">Belongs to the UPF0718 family.</text>
</comment>
<accession>A0A136WED9</accession>
<keyword evidence="6 7" id="KW-0472">Membrane</keyword>
<dbReference type="PATRIC" id="fig|36847.3.peg.2192"/>
<evidence type="ECO:0000256" key="7">
    <source>
        <dbReference type="SAM" id="Phobius"/>
    </source>
</evidence>
<comment type="subcellular location">
    <subcellularLocation>
        <location evidence="1">Cell membrane</location>
        <topology evidence="1">Multi-pass membrane protein</topology>
    </subcellularLocation>
</comment>
<dbReference type="STRING" id="36847.CLNEO_18640"/>
<organism evidence="8 9">
    <name type="scientific">Anaerotignum neopropionicum</name>
    <dbReference type="NCBI Taxonomy" id="36847"/>
    <lineage>
        <taxon>Bacteria</taxon>
        <taxon>Bacillati</taxon>
        <taxon>Bacillota</taxon>
        <taxon>Clostridia</taxon>
        <taxon>Lachnospirales</taxon>
        <taxon>Anaerotignaceae</taxon>
        <taxon>Anaerotignum</taxon>
    </lineage>
</organism>
<evidence type="ECO:0000256" key="4">
    <source>
        <dbReference type="ARBA" id="ARBA00022692"/>
    </source>
</evidence>
<keyword evidence="3" id="KW-1003">Cell membrane</keyword>
<evidence type="ECO:0000256" key="3">
    <source>
        <dbReference type="ARBA" id="ARBA00022475"/>
    </source>
</evidence>
<dbReference type="Proteomes" id="UP000070539">
    <property type="component" value="Unassembled WGS sequence"/>
</dbReference>
<keyword evidence="9" id="KW-1185">Reference proteome</keyword>
<evidence type="ECO:0000256" key="2">
    <source>
        <dbReference type="ARBA" id="ARBA00006386"/>
    </source>
</evidence>
<keyword evidence="4 7" id="KW-0812">Transmembrane</keyword>
<evidence type="ECO:0000313" key="8">
    <source>
        <dbReference type="EMBL" id="KXL52841.1"/>
    </source>
</evidence>